<protein>
    <submittedName>
        <fullName evidence="1">Dicer-like 4</fullName>
    </submittedName>
</protein>
<evidence type="ECO:0000313" key="2">
    <source>
        <dbReference type="Proteomes" id="UP000325081"/>
    </source>
</evidence>
<accession>A0A5A7Q5T4</accession>
<reference evidence="2" key="1">
    <citation type="journal article" date="2019" name="Curr. Biol.">
        <title>Genome Sequence of Striga asiatica Provides Insight into the Evolution of Plant Parasitism.</title>
        <authorList>
            <person name="Yoshida S."/>
            <person name="Kim S."/>
            <person name="Wafula E.K."/>
            <person name="Tanskanen J."/>
            <person name="Kim Y.M."/>
            <person name="Honaas L."/>
            <person name="Yang Z."/>
            <person name="Spallek T."/>
            <person name="Conn C.E."/>
            <person name="Ichihashi Y."/>
            <person name="Cheong K."/>
            <person name="Cui S."/>
            <person name="Der J.P."/>
            <person name="Gundlach H."/>
            <person name="Jiao Y."/>
            <person name="Hori C."/>
            <person name="Ishida J.K."/>
            <person name="Kasahara H."/>
            <person name="Kiba T."/>
            <person name="Kim M.S."/>
            <person name="Koo N."/>
            <person name="Laohavisit A."/>
            <person name="Lee Y.H."/>
            <person name="Lumba S."/>
            <person name="McCourt P."/>
            <person name="Mortimer J.C."/>
            <person name="Mutuku J.M."/>
            <person name="Nomura T."/>
            <person name="Sasaki-Sekimoto Y."/>
            <person name="Seto Y."/>
            <person name="Wang Y."/>
            <person name="Wakatake T."/>
            <person name="Sakakibara H."/>
            <person name="Demura T."/>
            <person name="Yamaguchi S."/>
            <person name="Yoneyama K."/>
            <person name="Manabe R.I."/>
            <person name="Nelson D.C."/>
            <person name="Schulman A.H."/>
            <person name="Timko M.P."/>
            <person name="dePamphilis C.W."/>
            <person name="Choi D."/>
            <person name="Shirasu K."/>
        </authorList>
    </citation>
    <scope>NUCLEOTIDE SEQUENCE [LARGE SCALE GENOMIC DNA]</scope>
    <source>
        <strain evidence="2">cv. UVA1</strain>
    </source>
</reference>
<evidence type="ECO:0000313" key="1">
    <source>
        <dbReference type="EMBL" id="GER40609.1"/>
    </source>
</evidence>
<comment type="caution">
    <text evidence="1">The sequence shown here is derived from an EMBL/GenBank/DDBJ whole genome shotgun (WGS) entry which is preliminary data.</text>
</comment>
<dbReference type="Proteomes" id="UP000325081">
    <property type="component" value="Unassembled WGS sequence"/>
</dbReference>
<sequence length="209" mass="22426">MVSSSKILSKIDLAQKIRSKGRKRVKEFEKIEKQQSWVWAGRLGTGGLPGCARAWLRVTWHVCARTVGFSVRPGTGGTRSHAQATLGDTGTRVEARRGVRATHGMMTAARKATAGLSTSLQALARARATAAHRMWRPRLACWAPANSAGCSLGLPAFTLLDREDGNGDDLDNGVTGICFLWTEAGTMWTEDRVKGGGRTRGYSGLAAGE</sequence>
<organism evidence="1 2">
    <name type="scientific">Striga asiatica</name>
    <name type="common">Asiatic witchweed</name>
    <name type="synonym">Buchnera asiatica</name>
    <dbReference type="NCBI Taxonomy" id="4170"/>
    <lineage>
        <taxon>Eukaryota</taxon>
        <taxon>Viridiplantae</taxon>
        <taxon>Streptophyta</taxon>
        <taxon>Embryophyta</taxon>
        <taxon>Tracheophyta</taxon>
        <taxon>Spermatophyta</taxon>
        <taxon>Magnoliopsida</taxon>
        <taxon>eudicotyledons</taxon>
        <taxon>Gunneridae</taxon>
        <taxon>Pentapetalae</taxon>
        <taxon>asterids</taxon>
        <taxon>lamiids</taxon>
        <taxon>Lamiales</taxon>
        <taxon>Orobanchaceae</taxon>
        <taxon>Buchnereae</taxon>
        <taxon>Striga</taxon>
    </lineage>
</organism>
<gene>
    <name evidence="1" type="ORF">STAS_17291</name>
</gene>
<dbReference type="AlphaFoldDB" id="A0A5A7Q5T4"/>
<keyword evidence="2" id="KW-1185">Reference proteome</keyword>
<proteinExistence type="predicted"/>
<name>A0A5A7Q5T4_STRAF</name>
<dbReference type="EMBL" id="BKCP01005938">
    <property type="protein sequence ID" value="GER40609.1"/>
    <property type="molecule type" value="Genomic_DNA"/>
</dbReference>